<dbReference type="EMBL" id="SPQQ01000006">
    <property type="protein sequence ID" value="TGE36891.1"/>
    <property type="molecule type" value="Genomic_DNA"/>
</dbReference>
<dbReference type="Proteomes" id="UP000298460">
    <property type="component" value="Unassembled WGS sequence"/>
</dbReference>
<reference evidence="1 2" key="1">
    <citation type="submission" date="2019-03" db="EMBL/GenBank/DDBJ databases">
        <title>Draft Genome Sequence of Desulfosporosinus fructosivorans Strain 63.6F, Isolated from Marine Sediment in the Baltic Sea.</title>
        <authorList>
            <person name="Hausmann B."/>
            <person name="Vandieken V."/>
            <person name="Pjevac P."/>
            <person name="Schreck K."/>
            <person name="Herbold C.W."/>
            <person name="Loy A."/>
        </authorList>
    </citation>
    <scope>NUCLEOTIDE SEQUENCE [LARGE SCALE GENOMIC DNA]</scope>
    <source>
        <strain evidence="1 2">63.6F</strain>
    </source>
</reference>
<name>A0A4Z0R1J7_9FIRM</name>
<dbReference type="RefSeq" id="WP_135548973.1">
    <property type="nucleotide sequence ID" value="NZ_SPQQ01000006.1"/>
</dbReference>
<sequence>MQLIYESEDITNAVEIRKADLIDNAGGELDSIDLILNDPKGLWSQWKPEKNHTIQIKESGFDSGIMYTDELGQQRGLISIKALPVKQEAKTPNIKSWDNVRFLGLVREIASKHSLTLQTYGVQDQLYTRVDQYEQADFEFLSRRCLLESCALKITDGKLIVYGEQYMESQTAVKSLTPDDIDGDFLFKNKSNQIFGACKVSHKGVQYEFKAPGAYGPTLKAFDIALGSLGEAERTSKGLLRAKNKFEQTFSGVIRLEPGIASGNVLALNNFGLADGNYFAYQIIHKLVQKRTIAKLRKPLEGY</sequence>
<accession>A0A4Z0R1J7</accession>
<proteinExistence type="predicted"/>
<dbReference type="AlphaFoldDB" id="A0A4Z0R1J7"/>
<comment type="caution">
    <text evidence="1">The sequence shown here is derived from an EMBL/GenBank/DDBJ whole genome shotgun (WGS) entry which is preliminary data.</text>
</comment>
<dbReference type="SUPFAM" id="SSF69279">
    <property type="entry name" value="Phage tail proteins"/>
    <property type="match status" value="1"/>
</dbReference>
<dbReference type="OrthoDB" id="9815473at2"/>
<organism evidence="1 2">
    <name type="scientific">Desulfosporosinus fructosivorans</name>
    <dbReference type="NCBI Taxonomy" id="2018669"/>
    <lineage>
        <taxon>Bacteria</taxon>
        <taxon>Bacillati</taxon>
        <taxon>Bacillota</taxon>
        <taxon>Clostridia</taxon>
        <taxon>Eubacteriales</taxon>
        <taxon>Desulfitobacteriaceae</taxon>
        <taxon>Desulfosporosinus</taxon>
    </lineage>
</organism>
<evidence type="ECO:0000313" key="1">
    <source>
        <dbReference type="EMBL" id="TGE36891.1"/>
    </source>
</evidence>
<keyword evidence="2" id="KW-1185">Reference proteome</keyword>
<evidence type="ECO:0000313" key="2">
    <source>
        <dbReference type="Proteomes" id="UP000298460"/>
    </source>
</evidence>
<gene>
    <name evidence="1" type="ORF">E4K67_17480</name>
</gene>
<protein>
    <submittedName>
        <fullName evidence="1">Phage late control D family protein</fullName>
    </submittedName>
</protein>